<feature type="region of interest" description="Disordered" evidence="1">
    <location>
        <begin position="115"/>
        <end position="152"/>
    </location>
</feature>
<organism evidence="3 4">
    <name type="scientific">Coprinellus micaceus</name>
    <name type="common">Glistening ink-cap mushroom</name>
    <name type="synonym">Coprinus micaceus</name>
    <dbReference type="NCBI Taxonomy" id="71717"/>
    <lineage>
        <taxon>Eukaryota</taxon>
        <taxon>Fungi</taxon>
        <taxon>Dikarya</taxon>
        <taxon>Basidiomycota</taxon>
        <taxon>Agaricomycotina</taxon>
        <taxon>Agaricomycetes</taxon>
        <taxon>Agaricomycetidae</taxon>
        <taxon>Agaricales</taxon>
        <taxon>Agaricineae</taxon>
        <taxon>Psathyrellaceae</taxon>
        <taxon>Coprinellus</taxon>
    </lineage>
</organism>
<proteinExistence type="predicted"/>
<evidence type="ECO:0000313" key="4">
    <source>
        <dbReference type="Proteomes" id="UP000298030"/>
    </source>
</evidence>
<protein>
    <submittedName>
        <fullName evidence="3">Uncharacterized protein</fullName>
    </submittedName>
</protein>
<keyword evidence="2" id="KW-1133">Transmembrane helix</keyword>
<evidence type="ECO:0000256" key="1">
    <source>
        <dbReference type="SAM" id="MobiDB-lite"/>
    </source>
</evidence>
<dbReference type="EMBL" id="QPFP01000029">
    <property type="protein sequence ID" value="TEB28931.1"/>
    <property type="molecule type" value="Genomic_DNA"/>
</dbReference>
<feature type="non-terminal residue" evidence="3">
    <location>
        <position position="325"/>
    </location>
</feature>
<dbReference type="Proteomes" id="UP000298030">
    <property type="component" value="Unassembled WGS sequence"/>
</dbReference>
<reference evidence="3 4" key="1">
    <citation type="journal article" date="2019" name="Nat. Ecol. Evol.">
        <title>Megaphylogeny resolves global patterns of mushroom evolution.</title>
        <authorList>
            <person name="Varga T."/>
            <person name="Krizsan K."/>
            <person name="Foldi C."/>
            <person name="Dima B."/>
            <person name="Sanchez-Garcia M."/>
            <person name="Sanchez-Ramirez S."/>
            <person name="Szollosi G.J."/>
            <person name="Szarkandi J.G."/>
            <person name="Papp V."/>
            <person name="Albert L."/>
            <person name="Andreopoulos W."/>
            <person name="Angelini C."/>
            <person name="Antonin V."/>
            <person name="Barry K.W."/>
            <person name="Bougher N.L."/>
            <person name="Buchanan P."/>
            <person name="Buyck B."/>
            <person name="Bense V."/>
            <person name="Catcheside P."/>
            <person name="Chovatia M."/>
            <person name="Cooper J."/>
            <person name="Damon W."/>
            <person name="Desjardin D."/>
            <person name="Finy P."/>
            <person name="Geml J."/>
            <person name="Haridas S."/>
            <person name="Hughes K."/>
            <person name="Justo A."/>
            <person name="Karasinski D."/>
            <person name="Kautmanova I."/>
            <person name="Kiss B."/>
            <person name="Kocsube S."/>
            <person name="Kotiranta H."/>
            <person name="LaButti K.M."/>
            <person name="Lechner B.E."/>
            <person name="Liimatainen K."/>
            <person name="Lipzen A."/>
            <person name="Lukacs Z."/>
            <person name="Mihaltcheva S."/>
            <person name="Morgado L.N."/>
            <person name="Niskanen T."/>
            <person name="Noordeloos M.E."/>
            <person name="Ohm R.A."/>
            <person name="Ortiz-Santana B."/>
            <person name="Ovrebo C."/>
            <person name="Racz N."/>
            <person name="Riley R."/>
            <person name="Savchenko A."/>
            <person name="Shiryaev A."/>
            <person name="Soop K."/>
            <person name="Spirin V."/>
            <person name="Szebenyi C."/>
            <person name="Tomsovsky M."/>
            <person name="Tulloss R.E."/>
            <person name="Uehling J."/>
            <person name="Grigoriev I.V."/>
            <person name="Vagvolgyi C."/>
            <person name="Papp T."/>
            <person name="Martin F.M."/>
            <person name="Miettinen O."/>
            <person name="Hibbett D.S."/>
            <person name="Nagy L.G."/>
        </authorList>
    </citation>
    <scope>NUCLEOTIDE SEQUENCE [LARGE SCALE GENOMIC DNA]</scope>
    <source>
        <strain evidence="3 4">FP101781</strain>
    </source>
</reference>
<evidence type="ECO:0000313" key="3">
    <source>
        <dbReference type="EMBL" id="TEB28931.1"/>
    </source>
</evidence>
<evidence type="ECO:0000256" key="2">
    <source>
        <dbReference type="SAM" id="Phobius"/>
    </source>
</evidence>
<feature type="transmembrane region" description="Helical" evidence="2">
    <location>
        <begin position="235"/>
        <end position="257"/>
    </location>
</feature>
<feature type="region of interest" description="Disordered" evidence="1">
    <location>
        <begin position="1"/>
        <end position="85"/>
    </location>
</feature>
<dbReference type="AlphaFoldDB" id="A0A4Y7T4I4"/>
<keyword evidence="4" id="KW-1185">Reference proteome</keyword>
<feature type="transmembrane region" description="Helical" evidence="2">
    <location>
        <begin position="269"/>
        <end position="290"/>
    </location>
</feature>
<dbReference type="STRING" id="71717.A0A4Y7T4I4"/>
<gene>
    <name evidence="3" type="ORF">FA13DRAFT_1735058</name>
</gene>
<accession>A0A4Y7T4I4</accession>
<feature type="transmembrane region" description="Helical" evidence="2">
    <location>
        <begin position="181"/>
        <end position="201"/>
    </location>
</feature>
<feature type="compositionally biased region" description="Low complexity" evidence="1">
    <location>
        <begin position="1"/>
        <end position="16"/>
    </location>
</feature>
<feature type="transmembrane region" description="Helical" evidence="2">
    <location>
        <begin position="297"/>
        <end position="322"/>
    </location>
</feature>
<sequence length="325" mass="34459">MASASSPASDAAGGPDIPFNPYTLPQTDDEVRPPAYVPSGEPGPALGAVESLPTPDALPTPAPAPQPPDPSEGLDGGYTRPPNVRKESSVTFFNAGAGGNDWGSSRVLRESPSVTEGLGWSEGSDIATLPATNSPRVLRGRQGAPGDSRSMYSVSSSAVTTVADAQTPYVNMLMALDRIHWVNEAFSIAFCWLLLAGFVVMPQALAKTIPEFVESSAENLADGWKMIAIEIQDRLYYIAGGISGVGLLGILILWWQWRGNYMWITQKLFIPGFFNGLVGSISTMISIFLINKGKWDTLSIATMGVVGGVTVGSGIIALTYTFSNR</sequence>
<comment type="caution">
    <text evidence="3">The sequence shown here is derived from an EMBL/GenBank/DDBJ whole genome shotgun (WGS) entry which is preliminary data.</text>
</comment>
<dbReference type="OrthoDB" id="3254104at2759"/>
<keyword evidence="2" id="KW-0812">Transmembrane</keyword>
<feature type="compositionally biased region" description="Pro residues" evidence="1">
    <location>
        <begin position="56"/>
        <end position="70"/>
    </location>
</feature>
<name>A0A4Y7T4I4_COPMI</name>
<keyword evidence="2" id="KW-0472">Membrane</keyword>